<organism evidence="1">
    <name type="scientific">uncultured Frankineae bacterium</name>
    <dbReference type="NCBI Taxonomy" id="437475"/>
    <lineage>
        <taxon>Bacteria</taxon>
        <taxon>Bacillati</taxon>
        <taxon>Actinomycetota</taxon>
        <taxon>Actinomycetes</taxon>
        <taxon>Frankiales</taxon>
        <taxon>environmental samples</taxon>
    </lineage>
</organism>
<name>A0A6J4M7T2_9ACTN</name>
<gene>
    <name evidence="1" type="ORF">AVDCRST_MAG07-3123</name>
</gene>
<dbReference type="EMBL" id="CADCUB010000148">
    <property type="protein sequence ID" value="CAA9352388.1"/>
    <property type="molecule type" value="Genomic_DNA"/>
</dbReference>
<proteinExistence type="predicted"/>
<protein>
    <submittedName>
        <fullName evidence="1">Uncharacterized protein</fullName>
    </submittedName>
</protein>
<accession>A0A6J4M7T2</accession>
<evidence type="ECO:0000313" key="1">
    <source>
        <dbReference type="EMBL" id="CAA9352388.1"/>
    </source>
</evidence>
<reference evidence="1" key="1">
    <citation type="submission" date="2020-02" db="EMBL/GenBank/DDBJ databases">
        <authorList>
            <person name="Meier V. D."/>
        </authorList>
    </citation>
    <scope>NUCLEOTIDE SEQUENCE</scope>
    <source>
        <strain evidence="1">AVDCRST_MAG07</strain>
    </source>
</reference>
<sequence length="156" mass="15763">MLPEVDRTAARVGRLRLEGAVDFTVDGPLGSTAGSARGDGPVLRVTTDDPAVAWDAVAQAAPGASALGALADALHDQGLAVEVSGPRGVLATVGAGADSALGRAVTGSRHVRPGRPAALGPLVLARLRSRARRRAPLLAALAAGVLLAARRRARRH</sequence>
<dbReference type="AlphaFoldDB" id="A0A6J4M7T2"/>